<protein>
    <submittedName>
        <fullName evidence="1">Uncharacterized protein</fullName>
    </submittedName>
</protein>
<proteinExistence type="predicted"/>
<keyword evidence="2" id="KW-1185">Reference proteome</keyword>
<dbReference type="AlphaFoldDB" id="A0AAV7UMA2"/>
<dbReference type="Proteomes" id="UP001066276">
    <property type="component" value="Chromosome 3_1"/>
</dbReference>
<evidence type="ECO:0000313" key="2">
    <source>
        <dbReference type="Proteomes" id="UP001066276"/>
    </source>
</evidence>
<reference evidence="1" key="1">
    <citation type="journal article" date="2022" name="bioRxiv">
        <title>Sequencing and chromosome-scale assembly of the giantPleurodeles waltlgenome.</title>
        <authorList>
            <person name="Brown T."/>
            <person name="Elewa A."/>
            <person name="Iarovenko S."/>
            <person name="Subramanian E."/>
            <person name="Araus A.J."/>
            <person name="Petzold A."/>
            <person name="Susuki M."/>
            <person name="Suzuki K.-i.T."/>
            <person name="Hayashi T."/>
            <person name="Toyoda A."/>
            <person name="Oliveira C."/>
            <person name="Osipova E."/>
            <person name="Leigh N.D."/>
            <person name="Simon A."/>
            <person name="Yun M.H."/>
        </authorList>
    </citation>
    <scope>NUCLEOTIDE SEQUENCE</scope>
    <source>
        <strain evidence="1">20211129_DDA</strain>
        <tissue evidence="1">Liver</tissue>
    </source>
</reference>
<accession>A0AAV7UMA2</accession>
<evidence type="ECO:0000313" key="1">
    <source>
        <dbReference type="EMBL" id="KAJ1189114.1"/>
    </source>
</evidence>
<organism evidence="1 2">
    <name type="scientific">Pleurodeles waltl</name>
    <name type="common">Iberian ribbed newt</name>
    <dbReference type="NCBI Taxonomy" id="8319"/>
    <lineage>
        <taxon>Eukaryota</taxon>
        <taxon>Metazoa</taxon>
        <taxon>Chordata</taxon>
        <taxon>Craniata</taxon>
        <taxon>Vertebrata</taxon>
        <taxon>Euteleostomi</taxon>
        <taxon>Amphibia</taxon>
        <taxon>Batrachia</taxon>
        <taxon>Caudata</taxon>
        <taxon>Salamandroidea</taxon>
        <taxon>Salamandridae</taxon>
        <taxon>Pleurodelinae</taxon>
        <taxon>Pleurodeles</taxon>
    </lineage>
</organism>
<dbReference type="PROSITE" id="PS51257">
    <property type="entry name" value="PROKAR_LIPOPROTEIN"/>
    <property type="match status" value="1"/>
</dbReference>
<comment type="caution">
    <text evidence="1">The sequence shown here is derived from an EMBL/GenBank/DDBJ whole genome shotgun (WGS) entry which is preliminary data.</text>
</comment>
<dbReference type="EMBL" id="JANPWB010000005">
    <property type="protein sequence ID" value="KAJ1189114.1"/>
    <property type="molecule type" value="Genomic_DNA"/>
</dbReference>
<sequence>MRLLQEAGRLDPVGGVRGPRGVWAAGVAVAVIACSPPRPDSRATLQVNEQGFSGLRELPQVDGAGRGALELQQAAAACPRCKEKNAMRVGEHAVQDY</sequence>
<name>A0AAV7UMA2_PLEWA</name>
<gene>
    <name evidence="1" type="ORF">NDU88_005865</name>
</gene>